<dbReference type="Gene3D" id="1.10.10.60">
    <property type="entry name" value="Homeodomain-like"/>
    <property type="match status" value="2"/>
</dbReference>
<dbReference type="RefSeq" id="WP_138196414.1">
    <property type="nucleotide sequence ID" value="NZ_VCIW01000016.1"/>
</dbReference>
<dbReference type="InterPro" id="IPR009057">
    <property type="entry name" value="Homeodomain-like_sf"/>
</dbReference>
<keyword evidence="3" id="KW-0804">Transcription</keyword>
<dbReference type="GO" id="GO:0043565">
    <property type="term" value="F:sequence-specific DNA binding"/>
    <property type="evidence" value="ECO:0007669"/>
    <property type="project" value="InterPro"/>
</dbReference>
<organism evidence="5 6">
    <name type="scientific">Paenibacillus antri</name>
    <dbReference type="NCBI Taxonomy" id="2582848"/>
    <lineage>
        <taxon>Bacteria</taxon>
        <taxon>Bacillati</taxon>
        <taxon>Bacillota</taxon>
        <taxon>Bacilli</taxon>
        <taxon>Bacillales</taxon>
        <taxon>Paenibacillaceae</taxon>
        <taxon>Paenibacillus</taxon>
    </lineage>
</organism>
<dbReference type="PANTHER" id="PTHR43280:SF2">
    <property type="entry name" value="HTH-TYPE TRANSCRIPTIONAL REGULATOR EXSA"/>
    <property type="match status" value="1"/>
</dbReference>
<dbReference type="InterPro" id="IPR014710">
    <property type="entry name" value="RmlC-like_jellyroll"/>
</dbReference>
<dbReference type="SUPFAM" id="SSF51215">
    <property type="entry name" value="Regulatory protein AraC"/>
    <property type="match status" value="1"/>
</dbReference>
<feature type="domain" description="HTH araC/xylS-type" evidence="4">
    <location>
        <begin position="188"/>
        <end position="286"/>
    </location>
</feature>
<dbReference type="SMART" id="SM00342">
    <property type="entry name" value="HTH_ARAC"/>
    <property type="match status" value="1"/>
</dbReference>
<dbReference type="InterPro" id="IPR020449">
    <property type="entry name" value="Tscrpt_reg_AraC-type_HTH"/>
</dbReference>
<evidence type="ECO:0000313" key="6">
    <source>
        <dbReference type="Proteomes" id="UP000309676"/>
    </source>
</evidence>
<comment type="caution">
    <text evidence="5">The sequence shown here is derived from an EMBL/GenBank/DDBJ whole genome shotgun (WGS) entry which is preliminary data.</text>
</comment>
<evidence type="ECO:0000256" key="3">
    <source>
        <dbReference type="ARBA" id="ARBA00023163"/>
    </source>
</evidence>
<dbReference type="InterPro" id="IPR018060">
    <property type="entry name" value="HTH_AraC"/>
</dbReference>
<dbReference type="GO" id="GO:0003700">
    <property type="term" value="F:DNA-binding transcription factor activity"/>
    <property type="evidence" value="ECO:0007669"/>
    <property type="project" value="InterPro"/>
</dbReference>
<dbReference type="EMBL" id="VCIW01000016">
    <property type="protein sequence ID" value="TLS50260.1"/>
    <property type="molecule type" value="Genomic_DNA"/>
</dbReference>
<name>A0A5R9G856_9BACL</name>
<protein>
    <submittedName>
        <fullName evidence="5">Helix-turn-helix domain-containing protein</fullName>
    </submittedName>
</protein>
<gene>
    <name evidence="5" type="ORF">FE782_21580</name>
</gene>
<keyword evidence="6" id="KW-1185">Reference proteome</keyword>
<evidence type="ECO:0000313" key="5">
    <source>
        <dbReference type="EMBL" id="TLS50260.1"/>
    </source>
</evidence>
<keyword evidence="2" id="KW-0238">DNA-binding</keyword>
<dbReference type="Proteomes" id="UP000309676">
    <property type="component" value="Unassembled WGS sequence"/>
</dbReference>
<evidence type="ECO:0000256" key="2">
    <source>
        <dbReference type="ARBA" id="ARBA00023125"/>
    </source>
</evidence>
<dbReference type="InterPro" id="IPR037923">
    <property type="entry name" value="HTH-like"/>
</dbReference>
<keyword evidence="1" id="KW-0805">Transcription regulation</keyword>
<proteinExistence type="predicted"/>
<accession>A0A5R9G856</accession>
<dbReference type="OrthoDB" id="9807321at2"/>
<dbReference type="AlphaFoldDB" id="A0A5R9G856"/>
<dbReference type="Pfam" id="PF07883">
    <property type="entry name" value="Cupin_2"/>
    <property type="match status" value="1"/>
</dbReference>
<dbReference type="PROSITE" id="PS00041">
    <property type="entry name" value="HTH_ARAC_FAMILY_1"/>
    <property type="match status" value="1"/>
</dbReference>
<dbReference type="Gene3D" id="2.60.120.10">
    <property type="entry name" value="Jelly Rolls"/>
    <property type="match status" value="1"/>
</dbReference>
<dbReference type="PRINTS" id="PR00032">
    <property type="entry name" value="HTHARAC"/>
</dbReference>
<dbReference type="InterPro" id="IPR018062">
    <property type="entry name" value="HTH_AraC-typ_CS"/>
</dbReference>
<reference evidence="5 6" key="1">
    <citation type="submission" date="2019-05" db="EMBL/GenBank/DDBJ databases">
        <authorList>
            <person name="Narsing Rao M.P."/>
            <person name="Li W.J."/>
        </authorList>
    </citation>
    <scope>NUCLEOTIDE SEQUENCE [LARGE SCALE GENOMIC DNA]</scope>
    <source>
        <strain evidence="5 6">SYSU_K30003</strain>
    </source>
</reference>
<dbReference type="SUPFAM" id="SSF46689">
    <property type="entry name" value="Homeodomain-like"/>
    <property type="match status" value="2"/>
</dbReference>
<sequence length="294" mass="33254">MEFRLSAGGANYAIEHVTTNVMRNRRNEAVAMHRHPVFHLIYVLEGKGKVTVGGTETTAAPGLLYIINPNVPHSFLFGDGEPLTDLECTFRLLDEREEPAEVDFFDLVETSRGRRLPEEFRSQPFRVPERMKPLLTEGFERVLELYRSPLTRGSLALAVADLLSRAEAVAFGASREEEALDSSEALIDSVKQFLQANRGRPVTLGETADFAHMTPNYLCRVFKERTGETPMGYLQAARMREAEKLLALTDLPVYTIAEKLGYEEPSYFARVFRRATGESPQAFRKRLLARNRIK</sequence>
<evidence type="ECO:0000259" key="4">
    <source>
        <dbReference type="PROSITE" id="PS01124"/>
    </source>
</evidence>
<dbReference type="PROSITE" id="PS01124">
    <property type="entry name" value="HTH_ARAC_FAMILY_2"/>
    <property type="match status" value="1"/>
</dbReference>
<evidence type="ECO:0000256" key="1">
    <source>
        <dbReference type="ARBA" id="ARBA00023015"/>
    </source>
</evidence>
<dbReference type="Pfam" id="PF12833">
    <property type="entry name" value="HTH_18"/>
    <property type="match status" value="1"/>
</dbReference>
<dbReference type="InterPro" id="IPR013096">
    <property type="entry name" value="Cupin_2"/>
</dbReference>
<dbReference type="PANTHER" id="PTHR43280">
    <property type="entry name" value="ARAC-FAMILY TRANSCRIPTIONAL REGULATOR"/>
    <property type="match status" value="1"/>
</dbReference>